<feature type="region of interest" description="Disordered" evidence="1">
    <location>
        <begin position="174"/>
        <end position="230"/>
    </location>
</feature>
<name>A0A9P4Q958_9PEZI</name>
<accession>A0A9P4Q958</accession>
<keyword evidence="3" id="KW-1185">Reference proteome</keyword>
<feature type="compositionally biased region" description="Polar residues" evidence="1">
    <location>
        <begin position="179"/>
        <end position="190"/>
    </location>
</feature>
<gene>
    <name evidence="2" type="ORF">K431DRAFT_92968</name>
</gene>
<dbReference type="EMBL" id="MU003800">
    <property type="protein sequence ID" value="KAF2720352.1"/>
    <property type="molecule type" value="Genomic_DNA"/>
</dbReference>
<organism evidence="2 3">
    <name type="scientific">Polychaeton citri CBS 116435</name>
    <dbReference type="NCBI Taxonomy" id="1314669"/>
    <lineage>
        <taxon>Eukaryota</taxon>
        <taxon>Fungi</taxon>
        <taxon>Dikarya</taxon>
        <taxon>Ascomycota</taxon>
        <taxon>Pezizomycotina</taxon>
        <taxon>Dothideomycetes</taxon>
        <taxon>Dothideomycetidae</taxon>
        <taxon>Capnodiales</taxon>
        <taxon>Capnodiaceae</taxon>
        <taxon>Polychaeton</taxon>
    </lineage>
</organism>
<sequence length="230" mass="25576">MNQIKRPIALTFLTKVKVELECTTRRCMTELLCIQAVDLHGSSGCRKGRLRWVGSMAESQLGWDREECDIQNQRRGKSQQPSLTSVVCPSTLLPSPPTQRLTVFALLSLNLKPFAHLANVVQVVPGCFRPASILASDTRHAIKGADIGRDPDTPLGMQGCVQPRNATVVRERLRRDSPLQGQRHGSQGMSLSEGDSRGCSSSEERPHGLMQSDDPRVHVPSTFWKQTRRR</sequence>
<dbReference type="Proteomes" id="UP000799441">
    <property type="component" value="Unassembled WGS sequence"/>
</dbReference>
<comment type="caution">
    <text evidence="2">The sequence shown here is derived from an EMBL/GenBank/DDBJ whole genome shotgun (WGS) entry which is preliminary data.</text>
</comment>
<evidence type="ECO:0000313" key="2">
    <source>
        <dbReference type="EMBL" id="KAF2720352.1"/>
    </source>
</evidence>
<evidence type="ECO:0000313" key="3">
    <source>
        <dbReference type="Proteomes" id="UP000799441"/>
    </source>
</evidence>
<evidence type="ECO:0000256" key="1">
    <source>
        <dbReference type="SAM" id="MobiDB-lite"/>
    </source>
</evidence>
<proteinExistence type="predicted"/>
<protein>
    <submittedName>
        <fullName evidence="2">Uncharacterized protein</fullName>
    </submittedName>
</protein>
<feature type="compositionally biased region" description="Basic and acidic residues" evidence="1">
    <location>
        <begin position="202"/>
        <end position="217"/>
    </location>
</feature>
<reference evidence="2" key="1">
    <citation type="journal article" date="2020" name="Stud. Mycol.">
        <title>101 Dothideomycetes genomes: a test case for predicting lifestyles and emergence of pathogens.</title>
        <authorList>
            <person name="Haridas S."/>
            <person name="Albert R."/>
            <person name="Binder M."/>
            <person name="Bloem J."/>
            <person name="Labutti K."/>
            <person name="Salamov A."/>
            <person name="Andreopoulos B."/>
            <person name="Baker S."/>
            <person name="Barry K."/>
            <person name="Bills G."/>
            <person name="Bluhm B."/>
            <person name="Cannon C."/>
            <person name="Castanera R."/>
            <person name="Culley D."/>
            <person name="Daum C."/>
            <person name="Ezra D."/>
            <person name="Gonzalez J."/>
            <person name="Henrissat B."/>
            <person name="Kuo A."/>
            <person name="Liang C."/>
            <person name="Lipzen A."/>
            <person name="Lutzoni F."/>
            <person name="Magnuson J."/>
            <person name="Mondo S."/>
            <person name="Nolan M."/>
            <person name="Ohm R."/>
            <person name="Pangilinan J."/>
            <person name="Park H.-J."/>
            <person name="Ramirez L."/>
            <person name="Alfaro M."/>
            <person name="Sun H."/>
            <person name="Tritt A."/>
            <person name="Yoshinaga Y."/>
            <person name="Zwiers L.-H."/>
            <person name="Turgeon B."/>
            <person name="Goodwin S."/>
            <person name="Spatafora J."/>
            <person name="Crous P."/>
            <person name="Grigoriev I."/>
        </authorList>
    </citation>
    <scope>NUCLEOTIDE SEQUENCE</scope>
    <source>
        <strain evidence="2">CBS 116435</strain>
    </source>
</reference>
<dbReference type="AlphaFoldDB" id="A0A9P4Q958"/>